<evidence type="ECO:0000313" key="3">
    <source>
        <dbReference type="Proteomes" id="UP000318199"/>
    </source>
</evidence>
<dbReference type="OrthoDB" id="9802792at2"/>
<evidence type="ECO:0000313" key="2">
    <source>
        <dbReference type="EMBL" id="TWO65509.1"/>
    </source>
</evidence>
<accession>A0A562ZFG8</accession>
<dbReference type="AlphaFoldDB" id="A0A562ZFG8"/>
<dbReference type="EMBL" id="VOBQ01000028">
    <property type="protein sequence ID" value="TWO65509.1"/>
    <property type="molecule type" value="Genomic_DNA"/>
</dbReference>
<dbReference type="InterPro" id="IPR010879">
    <property type="entry name" value="DUF1508"/>
</dbReference>
<dbReference type="PANTHER" id="PTHR40606:SF1">
    <property type="entry name" value="UPF0339 PROTEIN YEGP"/>
    <property type="match status" value="1"/>
</dbReference>
<organism evidence="2 3">
    <name type="scientific">Caenimonas sedimenti</name>
    <dbReference type="NCBI Taxonomy" id="2596921"/>
    <lineage>
        <taxon>Bacteria</taxon>
        <taxon>Pseudomonadati</taxon>
        <taxon>Pseudomonadota</taxon>
        <taxon>Betaproteobacteria</taxon>
        <taxon>Burkholderiales</taxon>
        <taxon>Comamonadaceae</taxon>
        <taxon>Caenimonas</taxon>
    </lineage>
</organism>
<feature type="domain" description="DUF1508" evidence="1">
    <location>
        <begin position="62"/>
        <end position="107"/>
    </location>
</feature>
<dbReference type="InterPro" id="IPR051141">
    <property type="entry name" value="UPF0339_domain"/>
</dbReference>
<dbReference type="InterPro" id="IPR036913">
    <property type="entry name" value="YegP-like_sf"/>
</dbReference>
<protein>
    <submittedName>
        <fullName evidence="2">DUF1508 domain-containing protein</fullName>
    </submittedName>
</protein>
<dbReference type="Pfam" id="PF07411">
    <property type="entry name" value="DUF1508"/>
    <property type="match status" value="2"/>
</dbReference>
<comment type="caution">
    <text evidence="2">The sequence shown here is derived from an EMBL/GenBank/DDBJ whole genome shotgun (WGS) entry which is preliminary data.</text>
</comment>
<dbReference type="SUPFAM" id="SSF160113">
    <property type="entry name" value="YegP-like"/>
    <property type="match status" value="2"/>
</dbReference>
<dbReference type="PANTHER" id="PTHR40606">
    <property type="match status" value="1"/>
</dbReference>
<feature type="domain" description="DUF1508" evidence="1">
    <location>
        <begin position="13"/>
        <end position="54"/>
    </location>
</feature>
<dbReference type="Proteomes" id="UP000318199">
    <property type="component" value="Unassembled WGS sequence"/>
</dbReference>
<name>A0A562ZFG8_9BURK</name>
<keyword evidence="3" id="KW-1185">Reference proteome</keyword>
<evidence type="ECO:0000259" key="1">
    <source>
        <dbReference type="Pfam" id="PF07411"/>
    </source>
</evidence>
<sequence length="111" mass="11588">MAGYFELKPAAGSQFMFNLKAGNHEVILTSETYASRQSAEGGIASVKTNAAVDAHFHRKSAKDSSSYFVLVAVNGETIGKSEMYKSAAAMEGGIASVKANAPTAETKVLPA</sequence>
<dbReference type="Gene3D" id="2.30.29.80">
    <property type="match status" value="1"/>
</dbReference>
<gene>
    <name evidence="2" type="ORF">FN976_27265</name>
</gene>
<dbReference type="RefSeq" id="WP_145896975.1">
    <property type="nucleotide sequence ID" value="NZ_VOBQ01000028.1"/>
</dbReference>
<reference evidence="2 3" key="1">
    <citation type="submission" date="2019-07" db="EMBL/GenBank/DDBJ databases">
        <title>Caenimonas sedimenti sp. nov., isolated from activated sludge.</title>
        <authorList>
            <person name="Xu J."/>
        </authorList>
    </citation>
    <scope>NUCLEOTIDE SEQUENCE [LARGE SCALE GENOMIC DNA]</scope>
    <source>
        <strain evidence="2 3">HX-9-20</strain>
    </source>
</reference>
<proteinExistence type="predicted"/>